<reference evidence="2" key="1">
    <citation type="journal article" date="2020" name="Stud. Mycol.">
        <title>101 Dothideomycetes genomes: a test case for predicting lifestyles and emergence of pathogens.</title>
        <authorList>
            <person name="Haridas S."/>
            <person name="Albert R."/>
            <person name="Binder M."/>
            <person name="Bloem J."/>
            <person name="Labutti K."/>
            <person name="Salamov A."/>
            <person name="Andreopoulos B."/>
            <person name="Baker S."/>
            <person name="Barry K."/>
            <person name="Bills G."/>
            <person name="Bluhm B."/>
            <person name="Cannon C."/>
            <person name="Castanera R."/>
            <person name="Culley D."/>
            <person name="Daum C."/>
            <person name="Ezra D."/>
            <person name="Gonzalez J."/>
            <person name="Henrissat B."/>
            <person name="Kuo A."/>
            <person name="Liang C."/>
            <person name="Lipzen A."/>
            <person name="Lutzoni F."/>
            <person name="Magnuson J."/>
            <person name="Mondo S."/>
            <person name="Nolan M."/>
            <person name="Ohm R."/>
            <person name="Pangilinan J."/>
            <person name="Park H.-J."/>
            <person name="Ramirez L."/>
            <person name="Alfaro M."/>
            <person name="Sun H."/>
            <person name="Tritt A."/>
            <person name="Yoshinaga Y."/>
            <person name="Zwiers L.-H."/>
            <person name="Turgeon B."/>
            <person name="Goodwin S."/>
            <person name="Spatafora J."/>
            <person name="Crous P."/>
            <person name="Grigoriev I."/>
        </authorList>
    </citation>
    <scope>NUCLEOTIDE SEQUENCE</scope>
    <source>
        <strain evidence="2">CBS 379.55</strain>
    </source>
</reference>
<organism evidence="2 3">
    <name type="scientific">Westerdykella ornata</name>
    <dbReference type="NCBI Taxonomy" id="318751"/>
    <lineage>
        <taxon>Eukaryota</taxon>
        <taxon>Fungi</taxon>
        <taxon>Dikarya</taxon>
        <taxon>Ascomycota</taxon>
        <taxon>Pezizomycotina</taxon>
        <taxon>Dothideomycetes</taxon>
        <taxon>Pleosporomycetidae</taxon>
        <taxon>Pleosporales</taxon>
        <taxon>Sporormiaceae</taxon>
        <taxon>Westerdykella</taxon>
    </lineage>
</organism>
<dbReference type="EMBL" id="ML986484">
    <property type="protein sequence ID" value="KAF2281287.1"/>
    <property type="molecule type" value="Genomic_DNA"/>
</dbReference>
<proteinExistence type="predicted"/>
<keyword evidence="1" id="KW-0472">Membrane</keyword>
<name>A0A6A6JXZ6_WESOR</name>
<dbReference type="AlphaFoldDB" id="A0A6A6JXZ6"/>
<evidence type="ECO:0000256" key="1">
    <source>
        <dbReference type="SAM" id="Phobius"/>
    </source>
</evidence>
<keyword evidence="1" id="KW-1133">Transmembrane helix</keyword>
<dbReference type="GeneID" id="54547341"/>
<evidence type="ECO:0000313" key="3">
    <source>
        <dbReference type="Proteomes" id="UP000800097"/>
    </source>
</evidence>
<keyword evidence="1" id="KW-0812">Transmembrane</keyword>
<gene>
    <name evidence="2" type="ORF">EI97DRAFT_25396</name>
</gene>
<evidence type="ECO:0000313" key="2">
    <source>
        <dbReference type="EMBL" id="KAF2281287.1"/>
    </source>
</evidence>
<dbReference type="Proteomes" id="UP000800097">
    <property type="component" value="Unassembled WGS sequence"/>
</dbReference>
<keyword evidence="3" id="KW-1185">Reference proteome</keyword>
<protein>
    <submittedName>
        <fullName evidence="2">Uncharacterized protein</fullName>
    </submittedName>
</protein>
<feature type="transmembrane region" description="Helical" evidence="1">
    <location>
        <begin position="75"/>
        <end position="99"/>
    </location>
</feature>
<accession>A0A6A6JXZ6</accession>
<dbReference type="RefSeq" id="XP_033658824.1">
    <property type="nucleotide sequence ID" value="XM_033794166.1"/>
</dbReference>
<sequence>MCVGLWACEIWRLMRCGVRLKHDRAPPGQLHDPTVRASRAHHPCLDDRFCPGRKGREVDREVENKRYAFKIPIGMLEGLALSLQLFVFAMLPTALSVYLT</sequence>